<dbReference type="STRING" id="218851.A0A2G5FC78"/>
<dbReference type="OrthoDB" id="7956040at2759"/>
<evidence type="ECO:0000313" key="4">
    <source>
        <dbReference type="EMBL" id="PIA65565.1"/>
    </source>
</evidence>
<dbReference type="InParanoid" id="A0A2G5FC78"/>
<protein>
    <submittedName>
        <fullName evidence="4">Uncharacterized protein</fullName>
    </submittedName>
</protein>
<dbReference type="InterPro" id="IPR006527">
    <property type="entry name" value="F-box-assoc_dom_typ1"/>
</dbReference>
<evidence type="ECO:0000256" key="1">
    <source>
        <dbReference type="SAM" id="SignalP"/>
    </source>
</evidence>
<dbReference type="InterPro" id="IPR015915">
    <property type="entry name" value="Kelch-typ_b-propeller"/>
</dbReference>
<dbReference type="EMBL" id="KZ305018">
    <property type="protein sequence ID" value="PIA65565.1"/>
    <property type="molecule type" value="Genomic_DNA"/>
</dbReference>
<feature type="chain" id="PRO_5013686991" evidence="1">
    <location>
        <begin position="24"/>
        <end position="377"/>
    </location>
</feature>
<keyword evidence="5" id="KW-1185">Reference proteome</keyword>
<dbReference type="SUPFAM" id="SSF117281">
    <property type="entry name" value="Kelch motif"/>
    <property type="match status" value="1"/>
</dbReference>
<feature type="signal peptide" evidence="1">
    <location>
        <begin position="1"/>
        <end position="23"/>
    </location>
</feature>
<dbReference type="Pfam" id="PF07734">
    <property type="entry name" value="FBA_1"/>
    <property type="match status" value="1"/>
</dbReference>
<proteinExistence type="predicted"/>
<dbReference type="InterPro" id="IPR050796">
    <property type="entry name" value="SCF_F-box_component"/>
</dbReference>
<gene>
    <name evidence="4" type="ORF">AQUCO_00100809v1</name>
</gene>
<organism evidence="4 5">
    <name type="scientific">Aquilegia coerulea</name>
    <name type="common">Rocky mountain columbine</name>
    <dbReference type="NCBI Taxonomy" id="218851"/>
    <lineage>
        <taxon>Eukaryota</taxon>
        <taxon>Viridiplantae</taxon>
        <taxon>Streptophyta</taxon>
        <taxon>Embryophyta</taxon>
        <taxon>Tracheophyta</taxon>
        <taxon>Spermatophyta</taxon>
        <taxon>Magnoliopsida</taxon>
        <taxon>Ranunculales</taxon>
        <taxon>Ranunculaceae</taxon>
        <taxon>Thalictroideae</taxon>
        <taxon>Aquilegia</taxon>
    </lineage>
</organism>
<evidence type="ECO:0000259" key="3">
    <source>
        <dbReference type="Pfam" id="PF12937"/>
    </source>
</evidence>
<dbReference type="PANTHER" id="PTHR31672">
    <property type="entry name" value="BNACNNG10540D PROTEIN"/>
    <property type="match status" value="1"/>
</dbReference>
<feature type="domain" description="F-box" evidence="3">
    <location>
        <begin position="8"/>
        <end position="37"/>
    </location>
</feature>
<evidence type="ECO:0000259" key="2">
    <source>
        <dbReference type="Pfam" id="PF07734"/>
    </source>
</evidence>
<dbReference type="AlphaFoldDB" id="A0A2G5FC78"/>
<name>A0A2G5FC78_AQUCA</name>
<keyword evidence="1" id="KW-0732">Signal</keyword>
<feature type="domain" description="F-box associated beta-propeller type 1" evidence="2">
    <location>
        <begin position="111"/>
        <end position="267"/>
    </location>
</feature>
<dbReference type="Gene3D" id="1.20.1280.50">
    <property type="match status" value="1"/>
</dbReference>
<sequence>MWNHLSFDLLAKIFTFLPPDSLACAASACKDWHRCTKSYSSSSHLIETRFNPPWFLGMITPKNYGHCCYAYNSVCNRWYLLPLDFLLHPIHPIAPIGSLILYRPANSPVLQLAICNPFTKQCKSLPPLNTLRTTPAVGVIEASSSNFRIFVAGGMSASSKGSSGSGGGGGASYEPTLEMYDSNVEKWQTIGLMPNIFAVRLTVWTPNDSVYLMGILYWITSARAYSIMGFNINSGLWKEVNVPMADRLEFAALVRRKEQLTLIGGKSREEACIWELGLGDVWNLIERVPVELGKKFTGSRGSWYSTKCVWTDKAVYLYKDLGSKMLVWMGVEGNASKWEWFWVEGCYSIKGQQVPNFPIKGVLLHPNLAPSSILTSV</sequence>
<dbReference type="InterPro" id="IPR001810">
    <property type="entry name" value="F-box_dom"/>
</dbReference>
<reference evidence="4 5" key="1">
    <citation type="submission" date="2017-09" db="EMBL/GenBank/DDBJ databases">
        <title>WGS assembly of Aquilegia coerulea Goldsmith.</title>
        <authorList>
            <person name="Hodges S."/>
            <person name="Kramer E."/>
            <person name="Nordborg M."/>
            <person name="Tomkins J."/>
            <person name="Borevitz J."/>
            <person name="Derieg N."/>
            <person name="Yan J."/>
            <person name="Mihaltcheva S."/>
            <person name="Hayes R.D."/>
            <person name="Rokhsar D."/>
        </authorList>
    </citation>
    <scope>NUCLEOTIDE SEQUENCE [LARGE SCALE GENOMIC DNA]</scope>
    <source>
        <strain evidence="5">cv. Goldsmith</strain>
    </source>
</reference>
<dbReference type="Pfam" id="PF12937">
    <property type="entry name" value="F-box-like"/>
    <property type="match status" value="1"/>
</dbReference>
<dbReference type="InterPro" id="IPR036047">
    <property type="entry name" value="F-box-like_dom_sf"/>
</dbReference>
<dbReference type="SUPFAM" id="SSF81383">
    <property type="entry name" value="F-box domain"/>
    <property type="match status" value="1"/>
</dbReference>
<dbReference type="CDD" id="cd09917">
    <property type="entry name" value="F-box_SF"/>
    <property type="match status" value="1"/>
</dbReference>
<dbReference type="PANTHER" id="PTHR31672:SF2">
    <property type="entry name" value="F-BOX DOMAIN-CONTAINING PROTEIN"/>
    <property type="match status" value="1"/>
</dbReference>
<accession>A0A2G5FC78</accession>
<evidence type="ECO:0000313" key="5">
    <source>
        <dbReference type="Proteomes" id="UP000230069"/>
    </source>
</evidence>
<dbReference type="Proteomes" id="UP000230069">
    <property type="component" value="Unassembled WGS sequence"/>
</dbReference>
<dbReference type="Gene3D" id="2.120.10.80">
    <property type="entry name" value="Kelch-type beta propeller"/>
    <property type="match status" value="1"/>
</dbReference>